<evidence type="ECO:0000259" key="3">
    <source>
        <dbReference type="PROSITE" id="PS51186"/>
    </source>
</evidence>
<dbReference type="Proteomes" id="UP001589776">
    <property type="component" value="Unassembled WGS sequence"/>
</dbReference>
<protein>
    <submittedName>
        <fullName evidence="4">GNAT family N-acetyltransferase</fullName>
    </submittedName>
</protein>
<name>A0ABV6DKH2_9BACL</name>
<keyword evidence="2" id="KW-0012">Acyltransferase</keyword>
<dbReference type="InterPro" id="IPR016181">
    <property type="entry name" value="Acyl_CoA_acyltransferase"/>
</dbReference>
<dbReference type="EMBL" id="JBHLWN010000046">
    <property type="protein sequence ID" value="MFC0213146.1"/>
    <property type="molecule type" value="Genomic_DNA"/>
</dbReference>
<comment type="caution">
    <text evidence="4">The sequence shown here is derived from an EMBL/GenBank/DDBJ whole genome shotgun (WGS) entry which is preliminary data.</text>
</comment>
<gene>
    <name evidence="4" type="ORF">ACFFK0_11890</name>
</gene>
<dbReference type="RefSeq" id="WP_377470408.1">
    <property type="nucleotide sequence ID" value="NZ_JBHLWN010000046.1"/>
</dbReference>
<dbReference type="SUPFAM" id="SSF55729">
    <property type="entry name" value="Acyl-CoA N-acyltransferases (Nat)"/>
    <property type="match status" value="1"/>
</dbReference>
<keyword evidence="1" id="KW-0808">Transferase</keyword>
<sequence length="145" mass="16835">MNIIHVRSQDELEACFDIRKEVFVAEQQVPEEEELDEFDASPDACRHFLMLQGEEAVAAARWRYYDEKTAKLQRVAVRKPYRGLGLGRELILHMERDAKEQGCEASVLDGQCQAEPFYRKLGYVVISEEPFYDAGILHVRMKKKL</sequence>
<evidence type="ECO:0000313" key="5">
    <source>
        <dbReference type="Proteomes" id="UP001589776"/>
    </source>
</evidence>
<dbReference type="Gene3D" id="3.40.630.30">
    <property type="match status" value="1"/>
</dbReference>
<reference evidence="4 5" key="1">
    <citation type="submission" date="2024-09" db="EMBL/GenBank/DDBJ databases">
        <authorList>
            <person name="Sun Q."/>
            <person name="Mori K."/>
        </authorList>
    </citation>
    <scope>NUCLEOTIDE SEQUENCE [LARGE SCALE GENOMIC DNA]</scope>
    <source>
        <strain evidence="4 5">CCM 7759</strain>
    </source>
</reference>
<proteinExistence type="predicted"/>
<evidence type="ECO:0000256" key="1">
    <source>
        <dbReference type="ARBA" id="ARBA00022679"/>
    </source>
</evidence>
<dbReference type="CDD" id="cd04301">
    <property type="entry name" value="NAT_SF"/>
    <property type="match status" value="1"/>
</dbReference>
<keyword evidence="5" id="KW-1185">Reference proteome</keyword>
<evidence type="ECO:0000313" key="4">
    <source>
        <dbReference type="EMBL" id="MFC0213146.1"/>
    </source>
</evidence>
<dbReference type="PANTHER" id="PTHR43877">
    <property type="entry name" value="AMINOALKYLPHOSPHONATE N-ACETYLTRANSFERASE-RELATED-RELATED"/>
    <property type="match status" value="1"/>
</dbReference>
<evidence type="ECO:0000256" key="2">
    <source>
        <dbReference type="ARBA" id="ARBA00023315"/>
    </source>
</evidence>
<feature type="domain" description="N-acetyltransferase" evidence="3">
    <location>
        <begin position="1"/>
        <end position="145"/>
    </location>
</feature>
<accession>A0ABV6DKH2</accession>
<dbReference type="InterPro" id="IPR000182">
    <property type="entry name" value="GNAT_dom"/>
</dbReference>
<dbReference type="PROSITE" id="PS51186">
    <property type="entry name" value="GNAT"/>
    <property type="match status" value="1"/>
</dbReference>
<dbReference type="Pfam" id="PF13673">
    <property type="entry name" value="Acetyltransf_10"/>
    <property type="match status" value="1"/>
</dbReference>
<organism evidence="4 5">
    <name type="scientific">Paenibacillus chartarius</name>
    <dbReference type="NCBI Taxonomy" id="747481"/>
    <lineage>
        <taxon>Bacteria</taxon>
        <taxon>Bacillati</taxon>
        <taxon>Bacillota</taxon>
        <taxon>Bacilli</taxon>
        <taxon>Bacillales</taxon>
        <taxon>Paenibacillaceae</taxon>
        <taxon>Paenibacillus</taxon>
    </lineage>
</organism>
<dbReference type="InterPro" id="IPR050832">
    <property type="entry name" value="Bact_Acetyltransf"/>
</dbReference>